<proteinExistence type="predicted"/>
<dbReference type="SUPFAM" id="SSF50985">
    <property type="entry name" value="RCC1/BLIP-II"/>
    <property type="match status" value="2"/>
</dbReference>
<reference evidence="5" key="1">
    <citation type="journal article" date="2013" name="Nature">
        <title>Pan genome of the phytoplankton Emiliania underpins its global distribution.</title>
        <authorList>
            <person name="Read B.A."/>
            <person name="Kegel J."/>
            <person name="Klute M.J."/>
            <person name="Kuo A."/>
            <person name="Lefebvre S.C."/>
            <person name="Maumus F."/>
            <person name="Mayer C."/>
            <person name="Miller J."/>
            <person name="Monier A."/>
            <person name="Salamov A."/>
            <person name="Young J."/>
            <person name="Aguilar M."/>
            <person name="Claverie J.M."/>
            <person name="Frickenhaus S."/>
            <person name="Gonzalez K."/>
            <person name="Herman E.K."/>
            <person name="Lin Y.C."/>
            <person name="Napier J."/>
            <person name="Ogata H."/>
            <person name="Sarno A.F."/>
            <person name="Shmutz J."/>
            <person name="Schroeder D."/>
            <person name="de Vargas C."/>
            <person name="Verret F."/>
            <person name="von Dassow P."/>
            <person name="Valentin K."/>
            <person name="Van de Peer Y."/>
            <person name="Wheeler G."/>
            <person name="Dacks J.B."/>
            <person name="Delwiche C.F."/>
            <person name="Dyhrman S.T."/>
            <person name="Glockner G."/>
            <person name="John U."/>
            <person name="Richards T."/>
            <person name="Worden A.Z."/>
            <person name="Zhang X."/>
            <person name="Grigoriev I.V."/>
            <person name="Allen A.E."/>
            <person name="Bidle K."/>
            <person name="Borodovsky M."/>
            <person name="Bowler C."/>
            <person name="Brownlee C."/>
            <person name="Cock J.M."/>
            <person name="Elias M."/>
            <person name="Gladyshev V.N."/>
            <person name="Groth M."/>
            <person name="Guda C."/>
            <person name="Hadaegh A."/>
            <person name="Iglesias-Rodriguez M.D."/>
            <person name="Jenkins J."/>
            <person name="Jones B.M."/>
            <person name="Lawson T."/>
            <person name="Leese F."/>
            <person name="Lindquist E."/>
            <person name="Lobanov A."/>
            <person name="Lomsadze A."/>
            <person name="Malik S.B."/>
            <person name="Marsh M.E."/>
            <person name="Mackinder L."/>
            <person name="Mock T."/>
            <person name="Mueller-Roeber B."/>
            <person name="Pagarete A."/>
            <person name="Parker M."/>
            <person name="Probert I."/>
            <person name="Quesneville H."/>
            <person name="Raines C."/>
            <person name="Rensing S.A."/>
            <person name="Riano-Pachon D.M."/>
            <person name="Richier S."/>
            <person name="Rokitta S."/>
            <person name="Shiraiwa Y."/>
            <person name="Soanes D.M."/>
            <person name="van der Giezen M."/>
            <person name="Wahlund T.M."/>
            <person name="Williams B."/>
            <person name="Wilson W."/>
            <person name="Wolfe G."/>
            <person name="Wurch L.L."/>
        </authorList>
    </citation>
    <scope>NUCLEOTIDE SEQUENCE</scope>
</reference>
<dbReference type="InterPro" id="IPR058923">
    <property type="entry name" value="RCC1-like_dom"/>
</dbReference>
<dbReference type="PANTHER" id="PTHR22870">
    <property type="entry name" value="REGULATOR OF CHROMOSOME CONDENSATION"/>
    <property type="match status" value="1"/>
</dbReference>
<dbReference type="PaxDb" id="2903-EOD34542"/>
<sequence length="513" mass="54659">MSQSFLAAAATRTRACDASGTAVHEAVELAIQIACSAGYLEAGDVLRLEQVCHAFDAEQAQALWAELCHHIWAIPTNAHVIFRDGANVVWKRRYQQALSWDGRLYASGLQASFPNSATQFCDPDNQHPMEQFPNLRFSSAACGELHFIAIAGDTPEASSHRLFAWGHYRLTRDDLDAGAPPTSIANGLACRAPCGGLPSRGPVDMEPRRVQYTMGDRMPDIAVTRTGRSAVVHAGALRIFGASRFGLGDDAGHDDDETVWIEDSSPRIVAMPGLGRVTSISLGDEHALISDDGGRLFSFGDGGDGRLGLGQPLRTVRTLAQVTALAGKRVAGVAAGHAHSLVFLDDGSLWAFGSNSRGQLGQPAAGDWAATPVRVDGALAVTQVAAGLNLSAALTSAGSLLTFGQGNEHGLGTDERIDCDTPTIVLPERRIVSVAVGVGYMVAIDDEGRAFSWGYNSHNQCGRGHDEEDADEMDDEFCPDGCVRVGQVHLPGPVRFVSACWATFYVLGLQRRQ</sequence>
<accession>A0A0D3KFK7</accession>
<keyword evidence="5" id="KW-1185">Reference proteome</keyword>
<reference evidence="4" key="2">
    <citation type="submission" date="2024-10" db="UniProtKB">
        <authorList>
            <consortium name="EnsemblProtists"/>
        </authorList>
    </citation>
    <scope>IDENTIFICATION</scope>
</reference>
<dbReference type="PRINTS" id="PR00633">
    <property type="entry name" value="RCCNDNSATION"/>
</dbReference>
<evidence type="ECO:0000313" key="5">
    <source>
        <dbReference type="Proteomes" id="UP000013827"/>
    </source>
</evidence>
<dbReference type="Pfam" id="PF25390">
    <property type="entry name" value="WD40_RLD"/>
    <property type="match status" value="1"/>
</dbReference>
<dbReference type="eggNOG" id="KOG1426">
    <property type="taxonomic scope" value="Eukaryota"/>
</dbReference>
<dbReference type="EnsemblProtists" id="EOD34542">
    <property type="protein sequence ID" value="EOD34542"/>
    <property type="gene ID" value="EMIHUDRAFT_228518"/>
</dbReference>
<dbReference type="AlphaFoldDB" id="A0A0D3KFK7"/>
<dbReference type="PROSITE" id="PS50012">
    <property type="entry name" value="RCC1_3"/>
    <property type="match status" value="3"/>
</dbReference>
<evidence type="ECO:0000256" key="2">
    <source>
        <dbReference type="PROSITE-ProRule" id="PRU00235"/>
    </source>
</evidence>
<evidence type="ECO:0000256" key="1">
    <source>
        <dbReference type="ARBA" id="ARBA00022737"/>
    </source>
</evidence>
<dbReference type="HOGENOM" id="CLU_531511_0_0_1"/>
<feature type="repeat" description="RCC1" evidence="2">
    <location>
        <begin position="294"/>
        <end position="346"/>
    </location>
</feature>
<protein>
    <recommendedName>
        <fullName evidence="3">RCC1-like domain-containing protein</fullName>
    </recommendedName>
</protein>
<dbReference type="PANTHER" id="PTHR22870:SF408">
    <property type="entry name" value="OS09G0560450 PROTEIN"/>
    <property type="match status" value="1"/>
</dbReference>
<dbReference type="RefSeq" id="XP_005786971.1">
    <property type="nucleotide sequence ID" value="XM_005786914.1"/>
</dbReference>
<feature type="repeat" description="RCC1" evidence="2">
    <location>
        <begin position="398"/>
        <end position="447"/>
    </location>
</feature>
<dbReference type="KEGG" id="ehx:EMIHUDRAFT_228518"/>
<keyword evidence="1" id="KW-0677">Repeat</keyword>
<dbReference type="STRING" id="2903.R1DHP8"/>
<dbReference type="InterPro" id="IPR000408">
    <property type="entry name" value="Reg_chr_condens"/>
</dbReference>
<evidence type="ECO:0000259" key="3">
    <source>
        <dbReference type="Pfam" id="PF25390"/>
    </source>
</evidence>
<evidence type="ECO:0000313" key="4">
    <source>
        <dbReference type="EnsemblProtists" id="EOD34542"/>
    </source>
</evidence>
<dbReference type="Gene3D" id="2.130.10.30">
    <property type="entry name" value="Regulator of chromosome condensation 1/beta-lactamase-inhibitor protein II"/>
    <property type="match status" value="1"/>
</dbReference>
<dbReference type="InterPro" id="IPR051210">
    <property type="entry name" value="Ub_ligase/GEF_domain"/>
</dbReference>
<name>A0A0D3KFK7_EMIH1</name>
<dbReference type="InterPro" id="IPR009091">
    <property type="entry name" value="RCC1/BLIP-II"/>
</dbReference>
<dbReference type="GeneID" id="17279813"/>
<feature type="domain" description="RCC1-like" evidence="3">
    <location>
        <begin position="214"/>
        <end position="470"/>
    </location>
</feature>
<dbReference type="Proteomes" id="UP000013827">
    <property type="component" value="Unassembled WGS sequence"/>
</dbReference>
<feature type="repeat" description="RCC1" evidence="2">
    <location>
        <begin position="347"/>
        <end position="397"/>
    </location>
</feature>
<organism evidence="4 5">
    <name type="scientific">Emiliania huxleyi (strain CCMP1516)</name>
    <dbReference type="NCBI Taxonomy" id="280463"/>
    <lineage>
        <taxon>Eukaryota</taxon>
        <taxon>Haptista</taxon>
        <taxon>Haptophyta</taxon>
        <taxon>Prymnesiophyceae</taxon>
        <taxon>Isochrysidales</taxon>
        <taxon>Noelaerhabdaceae</taxon>
        <taxon>Emiliania</taxon>
    </lineage>
</organism>